<organism evidence="2 3">
    <name type="scientific">Leminorella grimontii</name>
    <dbReference type="NCBI Taxonomy" id="82981"/>
    <lineage>
        <taxon>Bacteria</taxon>
        <taxon>Pseudomonadati</taxon>
        <taxon>Pseudomonadota</taxon>
        <taxon>Gammaproteobacteria</taxon>
        <taxon>Enterobacterales</taxon>
        <taxon>Budviciaceae</taxon>
        <taxon>Leminorella</taxon>
    </lineage>
</organism>
<keyword evidence="1" id="KW-0472">Membrane</keyword>
<evidence type="ECO:0000256" key="1">
    <source>
        <dbReference type="SAM" id="Phobius"/>
    </source>
</evidence>
<dbReference type="EMBL" id="BRLH01000001">
    <property type="protein sequence ID" value="GKX54000.1"/>
    <property type="molecule type" value="Genomic_DNA"/>
</dbReference>
<evidence type="ECO:0008006" key="4">
    <source>
        <dbReference type="Google" id="ProtNLM"/>
    </source>
</evidence>
<keyword evidence="1" id="KW-1133">Transmembrane helix</keyword>
<dbReference type="AlphaFoldDB" id="A0AAV5MVY3"/>
<name>A0AAV5MVY3_9GAMM</name>
<keyword evidence="1" id="KW-0812">Transmembrane</keyword>
<proteinExistence type="predicted"/>
<sequence length="152" mass="18126">MESKKIYTTILILLFFVFFLGWWITQSAIRNDNDVRDEAKNSVSSFQELYNQGEFIRMYEYGTDNFKKITAKEDFIALMEREKEVLGKHVKSELTFSNVINSNVVILTYRSTYERYSLIEEFQFIREDEQHKLKLGTYFIDDRGTRGKVIKL</sequence>
<protein>
    <recommendedName>
        <fullName evidence="4">Sugar tyrosine-protein kinase</fullName>
    </recommendedName>
</protein>
<keyword evidence="3" id="KW-1185">Reference proteome</keyword>
<reference evidence="2" key="1">
    <citation type="submission" date="2022-06" db="EMBL/GenBank/DDBJ databases">
        <title>Draft genome sequences of Leminorella grimontii str. JCM5902.</title>
        <authorList>
            <person name="Wakabayashi Y."/>
            <person name="Kojima K."/>
        </authorList>
    </citation>
    <scope>NUCLEOTIDE SEQUENCE</scope>
    <source>
        <strain evidence="2">JCM 5902</strain>
    </source>
</reference>
<accession>A0AAV5MVY3</accession>
<evidence type="ECO:0000313" key="3">
    <source>
        <dbReference type="Proteomes" id="UP001058124"/>
    </source>
</evidence>
<dbReference type="Proteomes" id="UP001058124">
    <property type="component" value="Unassembled WGS sequence"/>
</dbReference>
<dbReference type="RefSeq" id="WP_027275966.1">
    <property type="nucleotide sequence ID" value="NZ_BRLH01000001.1"/>
</dbReference>
<comment type="caution">
    <text evidence="2">The sequence shown here is derived from an EMBL/GenBank/DDBJ whole genome shotgun (WGS) entry which is preliminary data.</text>
</comment>
<evidence type="ECO:0000313" key="2">
    <source>
        <dbReference type="EMBL" id="GKX54000.1"/>
    </source>
</evidence>
<feature type="transmembrane region" description="Helical" evidence="1">
    <location>
        <begin position="6"/>
        <end position="24"/>
    </location>
</feature>
<gene>
    <name evidence="2" type="ORF">SOASR030_01120</name>
</gene>